<protein>
    <submittedName>
        <fullName evidence="2">Uncharacterized protein</fullName>
    </submittedName>
</protein>
<organism evidence="2 3">
    <name type="scientific">Galbibacter marinus</name>
    <dbReference type="NCBI Taxonomy" id="555500"/>
    <lineage>
        <taxon>Bacteria</taxon>
        <taxon>Pseudomonadati</taxon>
        <taxon>Bacteroidota</taxon>
        <taxon>Flavobacteriia</taxon>
        <taxon>Flavobacteriales</taxon>
        <taxon>Flavobacteriaceae</taxon>
        <taxon>Galbibacter</taxon>
    </lineage>
</organism>
<evidence type="ECO:0000313" key="2">
    <source>
        <dbReference type="EMBL" id="EKF54951.1"/>
    </source>
</evidence>
<keyword evidence="1" id="KW-0812">Transmembrane</keyword>
<gene>
    <name evidence="2" type="ORF">I215_09531</name>
</gene>
<dbReference type="OrthoDB" id="10000148at2"/>
<keyword evidence="1" id="KW-1133">Transmembrane helix</keyword>
<feature type="transmembrane region" description="Helical" evidence="1">
    <location>
        <begin position="7"/>
        <end position="24"/>
    </location>
</feature>
<dbReference type="RefSeq" id="WP_008991754.1">
    <property type="nucleotide sequence ID" value="NZ_AMSG01000012.1"/>
</dbReference>
<keyword evidence="1" id="KW-0472">Membrane</keyword>
<dbReference type="Proteomes" id="UP000007364">
    <property type="component" value="Unassembled WGS sequence"/>
</dbReference>
<keyword evidence="3" id="KW-1185">Reference proteome</keyword>
<feature type="transmembrane region" description="Helical" evidence="1">
    <location>
        <begin position="39"/>
        <end position="56"/>
    </location>
</feature>
<proteinExistence type="predicted"/>
<dbReference type="EMBL" id="AMSG01000012">
    <property type="protein sequence ID" value="EKF54951.1"/>
    <property type="molecule type" value="Genomic_DNA"/>
</dbReference>
<name>K2Q257_9FLAO</name>
<accession>K2Q257</accession>
<reference evidence="2 3" key="1">
    <citation type="journal article" date="2012" name="J. Bacteriol.">
        <title>Genome Sequence of Galbibacter marinum Type Strain ck-I2-15.</title>
        <authorList>
            <person name="Lai Q."/>
            <person name="Li C."/>
            <person name="Shao Z."/>
        </authorList>
    </citation>
    <scope>NUCLEOTIDE SEQUENCE [LARGE SCALE GENOMIC DNA]</scope>
    <source>
        <strain evidence="3">ck-I2-15</strain>
    </source>
</reference>
<dbReference type="AlphaFoldDB" id="K2Q257"/>
<evidence type="ECO:0000256" key="1">
    <source>
        <dbReference type="SAM" id="Phobius"/>
    </source>
</evidence>
<sequence>MKRTTNFTNLLMFLLVLVVLFWIMPNEKVESIGGFFEKIIEPMSIPLSITIGALIGKDKFLEIYRNIKDKST</sequence>
<comment type="caution">
    <text evidence="2">The sequence shown here is derived from an EMBL/GenBank/DDBJ whole genome shotgun (WGS) entry which is preliminary data.</text>
</comment>
<evidence type="ECO:0000313" key="3">
    <source>
        <dbReference type="Proteomes" id="UP000007364"/>
    </source>
</evidence>